<protein>
    <recommendedName>
        <fullName evidence="1">Endospore appendages core domain-containing protein</fullName>
    </recommendedName>
</protein>
<dbReference type="Pfam" id="PF13157">
    <property type="entry name" value="Enas"/>
    <property type="match status" value="1"/>
</dbReference>
<organism evidence="2 3">
    <name type="scientific">Virgibacillus dokdonensis</name>
    <dbReference type="NCBI Taxonomy" id="302167"/>
    <lineage>
        <taxon>Bacteria</taxon>
        <taxon>Bacillati</taxon>
        <taxon>Bacillota</taxon>
        <taxon>Bacilli</taxon>
        <taxon>Bacillales</taxon>
        <taxon>Bacillaceae</taxon>
        <taxon>Virgibacillus</taxon>
    </lineage>
</organism>
<dbReference type="RefSeq" id="WP_116279808.1">
    <property type="nucleotide sequence ID" value="NZ_NFZX01000110.1"/>
</dbReference>
<feature type="domain" description="Endospore appendages core" evidence="1">
    <location>
        <begin position="19"/>
        <end position="115"/>
    </location>
</feature>
<accession>A0A3E0WFN4</accession>
<proteinExistence type="predicted"/>
<name>A0A3E0WFN4_9BACI</name>
<dbReference type="Proteomes" id="UP000256488">
    <property type="component" value="Unassembled WGS sequence"/>
</dbReference>
<dbReference type="AlphaFoldDB" id="A0A3E0WFN4"/>
<evidence type="ECO:0000313" key="2">
    <source>
        <dbReference type="EMBL" id="RFA31754.1"/>
    </source>
</evidence>
<evidence type="ECO:0000259" key="1">
    <source>
        <dbReference type="Pfam" id="PF13157"/>
    </source>
</evidence>
<dbReference type="EMBL" id="NFZX01000110">
    <property type="protein sequence ID" value="RFA31754.1"/>
    <property type="molecule type" value="Genomic_DNA"/>
</dbReference>
<evidence type="ECO:0000313" key="3">
    <source>
        <dbReference type="Proteomes" id="UP000256488"/>
    </source>
</evidence>
<sequence length="122" mass="12768">MNNSLYTCLGSGGATNTSTELIPINLCQPIRTTCDPSSIYPLFFAGSLPTINGIFTVTNSSSVCDMVVEVTDENGVLSYNVPPLSSVSVNVEGVTLIQINCIGATGFCTGSFEANFYSCVSC</sequence>
<dbReference type="InterPro" id="IPR025055">
    <property type="entry name" value="Ena_core"/>
</dbReference>
<gene>
    <name evidence="2" type="ORF">CAI16_20005</name>
</gene>
<comment type="caution">
    <text evidence="2">The sequence shown here is derived from an EMBL/GenBank/DDBJ whole genome shotgun (WGS) entry which is preliminary data.</text>
</comment>
<reference evidence="2 3" key="1">
    <citation type="submission" date="2017-05" db="EMBL/GenBank/DDBJ databases">
        <title>Virgibacillus sp. AK90 isolated from a saltern of Kakinada, India.</title>
        <authorList>
            <person name="Gupta V."/>
            <person name="Sidhu C."/>
            <person name="Korpole S."/>
            <person name="Pinnaka A.K."/>
        </authorList>
    </citation>
    <scope>NUCLEOTIDE SEQUENCE [LARGE SCALE GENOMIC DNA]</scope>
    <source>
        <strain evidence="2 3">AK90</strain>
    </source>
</reference>